<gene>
    <name evidence="2" type="ORF">EGD98_19665</name>
</gene>
<sequence>MTDRPTLTTTLLVNSATLPRWQRDALQRMVTETDAEITQVVLRDQVSREDGVTDFLRDARNRFSEYPLWSLVGIARTVTPDPTHKRQVPITTISGVASAEWIHCQPVPADGLGNELPQDVVDRVAAEADVAVRFGFGILKGAVLGAPTHGVLSYHFGDIRRYRGRPGGFWEFLADEDHVGVTVQQLSETLDGGRIVVLEHVDVADTDTWQCIRKRCVERARGLLVESVDRLTDPTFSPAEPAETGKLQTLPQGGAVMAYLFKNNRNRVRQLVGAV</sequence>
<accession>A0A8J7YM75</accession>
<protein>
    <recommendedName>
        <fullName evidence="1">Formyl transferase N-terminal domain-containing protein</fullName>
    </recommendedName>
</protein>
<keyword evidence="3" id="KW-1185">Reference proteome</keyword>
<dbReference type="Proteomes" id="UP000783863">
    <property type="component" value="Unassembled WGS sequence"/>
</dbReference>
<dbReference type="AlphaFoldDB" id="A0A8J7YM75"/>
<proteinExistence type="predicted"/>
<organism evidence="2 3">
    <name type="scientific">Haloarcula salinisoli</name>
    <dbReference type="NCBI Taxonomy" id="2487746"/>
    <lineage>
        <taxon>Archaea</taxon>
        <taxon>Methanobacteriati</taxon>
        <taxon>Methanobacteriota</taxon>
        <taxon>Stenosarchaea group</taxon>
        <taxon>Halobacteria</taxon>
        <taxon>Halobacteriales</taxon>
        <taxon>Haloarculaceae</taxon>
        <taxon>Haloarcula</taxon>
    </lineage>
</organism>
<evidence type="ECO:0000259" key="1">
    <source>
        <dbReference type="Pfam" id="PF00551"/>
    </source>
</evidence>
<evidence type="ECO:0000313" key="3">
    <source>
        <dbReference type="Proteomes" id="UP000783863"/>
    </source>
</evidence>
<dbReference type="Gene3D" id="3.40.50.170">
    <property type="entry name" value="Formyl transferase, N-terminal domain"/>
    <property type="match status" value="1"/>
</dbReference>
<feature type="domain" description="Formyl transferase N-terminal" evidence="1">
    <location>
        <begin position="118"/>
        <end position="226"/>
    </location>
</feature>
<name>A0A8J7YM75_9EURY</name>
<dbReference type="SUPFAM" id="SSF53328">
    <property type="entry name" value="Formyltransferase"/>
    <property type="match status" value="1"/>
</dbReference>
<evidence type="ECO:0000313" key="2">
    <source>
        <dbReference type="EMBL" id="MBX0305866.1"/>
    </source>
</evidence>
<dbReference type="Pfam" id="PF00551">
    <property type="entry name" value="Formyl_trans_N"/>
    <property type="match status" value="1"/>
</dbReference>
<dbReference type="EMBL" id="RKLQ01000006">
    <property type="protein sequence ID" value="MBX0305866.1"/>
    <property type="molecule type" value="Genomic_DNA"/>
</dbReference>
<comment type="caution">
    <text evidence="2">The sequence shown here is derived from an EMBL/GenBank/DDBJ whole genome shotgun (WGS) entry which is preliminary data.</text>
</comment>
<dbReference type="InterPro" id="IPR002376">
    <property type="entry name" value="Formyl_transf_N"/>
</dbReference>
<dbReference type="RefSeq" id="WP_220590060.1">
    <property type="nucleotide sequence ID" value="NZ_RKLQ01000006.1"/>
</dbReference>
<dbReference type="InterPro" id="IPR036477">
    <property type="entry name" value="Formyl_transf_N_sf"/>
</dbReference>
<reference evidence="2" key="1">
    <citation type="submission" date="2021-06" db="EMBL/GenBank/DDBJ databases">
        <title>Halomicroarcula sp. F24A a new haloarchaeum isolated from saline soil.</title>
        <authorList>
            <person name="Duran-Viseras A."/>
            <person name="Sanchez-Porro C."/>
            <person name="Ventosa A."/>
        </authorList>
    </citation>
    <scope>NUCLEOTIDE SEQUENCE</scope>
    <source>
        <strain evidence="2">F24A</strain>
    </source>
</reference>